<organism evidence="1 2">
    <name type="scientific">Butyrivibrio hungatei</name>
    <dbReference type="NCBI Taxonomy" id="185008"/>
    <lineage>
        <taxon>Bacteria</taxon>
        <taxon>Bacillati</taxon>
        <taxon>Bacillota</taxon>
        <taxon>Clostridia</taxon>
        <taxon>Lachnospirales</taxon>
        <taxon>Lachnospiraceae</taxon>
        <taxon>Butyrivibrio</taxon>
    </lineage>
</organism>
<dbReference type="InterPro" id="IPR036584">
    <property type="entry name" value="FliS_sf"/>
</dbReference>
<dbReference type="OrthoDB" id="1767099at2"/>
<dbReference type="AlphaFoldDB" id="A0A1D9NXX5"/>
<dbReference type="Proteomes" id="UP000179284">
    <property type="component" value="Chromosome I"/>
</dbReference>
<dbReference type="RefSeq" id="WP_071174914.1">
    <property type="nucleotide sequence ID" value="NZ_CP017831.1"/>
</dbReference>
<dbReference type="EMBL" id="CP017831">
    <property type="protein sequence ID" value="AOZ95092.1"/>
    <property type="molecule type" value="Genomic_DNA"/>
</dbReference>
<keyword evidence="1" id="KW-0969">Cilium</keyword>
<keyword evidence="1" id="KW-0282">Flagellum</keyword>
<name>A0A1D9NXX5_9FIRM</name>
<dbReference type="InterPro" id="IPR003713">
    <property type="entry name" value="FliS"/>
</dbReference>
<sequence>MTQEKKQEYTLKISQANQTQLTTITYEIVIDYLDEAMDQLSVGKKEEAEKNLLYAQNCIDQLITSINLSVELGRTLHQIYIFSKKELMAAGVTHSLHRIWRVKKNFKLLHEAYKELEKADNSLPIMGNTQKVYAGLTYGRHSLNEDISSISMNRGLMA</sequence>
<evidence type="ECO:0000313" key="2">
    <source>
        <dbReference type="Proteomes" id="UP000179284"/>
    </source>
</evidence>
<dbReference type="SUPFAM" id="SSF101116">
    <property type="entry name" value="Flagellar export chaperone FliS"/>
    <property type="match status" value="1"/>
</dbReference>
<dbReference type="Pfam" id="PF02561">
    <property type="entry name" value="FliS"/>
    <property type="match status" value="1"/>
</dbReference>
<accession>A0A1D9NXX5</accession>
<keyword evidence="2" id="KW-1185">Reference proteome</keyword>
<dbReference type="GO" id="GO:0044780">
    <property type="term" value="P:bacterial-type flagellum assembly"/>
    <property type="evidence" value="ECO:0007669"/>
    <property type="project" value="InterPro"/>
</dbReference>
<gene>
    <name evidence="1" type="ORF">bhn_I0056</name>
</gene>
<proteinExistence type="predicted"/>
<protein>
    <submittedName>
        <fullName evidence="1">Flagellar protein FliS</fullName>
    </submittedName>
</protein>
<evidence type="ECO:0000313" key="1">
    <source>
        <dbReference type="EMBL" id="AOZ95092.1"/>
    </source>
</evidence>
<dbReference type="KEGG" id="bhu:bhn_I0056"/>
<keyword evidence="1" id="KW-0966">Cell projection</keyword>
<dbReference type="Gene3D" id="1.20.120.340">
    <property type="entry name" value="Flagellar protein FliS"/>
    <property type="match status" value="1"/>
</dbReference>
<reference evidence="2" key="1">
    <citation type="submission" date="2016-10" db="EMBL/GenBank/DDBJ databases">
        <title>The complete genome sequence of the rumen bacterium Butyrivibrio hungatei MB2003.</title>
        <authorList>
            <person name="Palevich N."/>
            <person name="Kelly W.J."/>
            <person name="Leahy S.C."/>
            <person name="Altermann E."/>
            <person name="Rakonjac J."/>
            <person name="Attwood G.T."/>
        </authorList>
    </citation>
    <scope>NUCLEOTIDE SEQUENCE [LARGE SCALE GENOMIC DNA]</scope>
    <source>
        <strain evidence="2">MB2003</strain>
    </source>
</reference>